<evidence type="ECO:0000259" key="11">
    <source>
        <dbReference type="Pfam" id="PF02870"/>
    </source>
</evidence>
<dbReference type="PANTHER" id="PTHR10815:SF5">
    <property type="entry name" value="METHYLATED-DNA--PROTEIN-CYSTEINE METHYLTRANSFERASE"/>
    <property type="match status" value="1"/>
</dbReference>
<dbReference type="EMBL" id="RDQJ01000005">
    <property type="protein sequence ID" value="RMX15931.1"/>
    <property type="molecule type" value="Genomic_DNA"/>
</dbReference>
<dbReference type="GO" id="GO:0003908">
    <property type="term" value="F:methylated-DNA-[protein]-cysteine S-methyltransferase activity"/>
    <property type="evidence" value="ECO:0007669"/>
    <property type="project" value="UniProtKB-UniRule"/>
</dbReference>
<comment type="similarity">
    <text evidence="2 9">Belongs to the MGMT family.</text>
</comment>
<gene>
    <name evidence="12" type="ORF">EBQ34_05010</name>
</gene>
<dbReference type="PROSITE" id="PS00374">
    <property type="entry name" value="MGMT"/>
    <property type="match status" value="1"/>
</dbReference>
<dbReference type="Gene3D" id="3.30.160.70">
    <property type="entry name" value="Methylated DNA-protein cysteine methyltransferase domain"/>
    <property type="match status" value="1"/>
</dbReference>
<dbReference type="NCBIfam" id="TIGR00589">
    <property type="entry name" value="ogt"/>
    <property type="match status" value="1"/>
</dbReference>
<dbReference type="PANTHER" id="PTHR10815">
    <property type="entry name" value="METHYLATED-DNA--PROTEIN-CYSTEINE METHYLTRANSFERASE"/>
    <property type="match status" value="1"/>
</dbReference>
<accession>A0A3M6RKQ1</accession>
<dbReference type="InterPro" id="IPR014048">
    <property type="entry name" value="MethylDNA_cys_MeTrfase_DNA-bd"/>
</dbReference>
<comment type="caution">
    <text evidence="12">The sequence shown here is derived from an EMBL/GenBank/DDBJ whole genome shotgun (WGS) entry which is preliminary data.</text>
</comment>
<dbReference type="HAMAP" id="MF_00772">
    <property type="entry name" value="OGT"/>
    <property type="match status" value="1"/>
</dbReference>
<name>A0A3M6RKQ1_9BURK</name>
<sequence length="160" mass="17200">MTIFHQSIDSPVGRLLIAASDRGLHAIEFPQGRHPVKRDSTWQEGAHPLLGEAARQLGEYFAGQRRVFDLPLAPQGTDFQQRVWQALRAIPYGQTRSYAQLATAIGQPKAMRAVGAANGRNPLSIVVPCHRVIGANGALVGFGGGLPAKTFLLRLEGALA</sequence>
<dbReference type="InterPro" id="IPR008332">
    <property type="entry name" value="MethylG_MeTrfase_N"/>
</dbReference>
<evidence type="ECO:0000256" key="4">
    <source>
        <dbReference type="ARBA" id="ARBA00022603"/>
    </source>
</evidence>
<dbReference type="RefSeq" id="WP_122244467.1">
    <property type="nucleotide sequence ID" value="NZ_RDQJ01000005.1"/>
</dbReference>
<dbReference type="GO" id="GO:0032259">
    <property type="term" value="P:methylation"/>
    <property type="evidence" value="ECO:0007669"/>
    <property type="project" value="UniProtKB-KW"/>
</dbReference>
<dbReference type="InterPro" id="IPR036217">
    <property type="entry name" value="MethylDNA_cys_MeTrfase_DNAb"/>
</dbReference>
<dbReference type="Gene3D" id="1.10.10.10">
    <property type="entry name" value="Winged helix-like DNA-binding domain superfamily/Winged helix DNA-binding domain"/>
    <property type="match status" value="1"/>
</dbReference>
<comment type="catalytic activity">
    <reaction evidence="1 9">
        <text>a 4-O-methyl-thymidine in DNA + L-cysteinyl-[protein] = a thymidine in DNA + S-methyl-L-cysteinyl-[protein]</text>
        <dbReference type="Rhea" id="RHEA:53428"/>
        <dbReference type="Rhea" id="RHEA-COMP:10131"/>
        <dbReference type="Rhea" id="RHEA-COMP:10132"/>
        <dbReference type="Rhea" id="RHEA-COMP:13555"/>
        <dbReference type="Rhea" id="RHEA-COMP:13556"/>
        <dbReference type="ChEBI" id="CHEBI:29950"/>
        <dbReference type="ChEBI" id="CHEBI:82612"/>
        <dbReference type="ChEBI" id="CHEBI:137386"/>
        <dbReference type="ChEBI" id="CHEBI:137387"/>
        <dbReference type="EC" id="2.1.1.63"/>
    </reaction>
</comment>
<dbReference type="SUPFAM" id="SSF53155">
    <property type="entry name" value="Methylated DNA-protein cysteine methyltransferase domain"/>
    <property type="match status" value="1"/>
</dbReference>
<keyword evidence="7 9" id="KW-0234">DNA repair</keyword>
<dbReference type="Proteomes" id="UP000275180">
    <property type="component" value="Unassembled WGS sequence"/>
</dbReference>
<dbReference type="Pfam" id="PF01035">
    <property type="entry name" value="DNA_binding_1"/>
    <property type="match status" value="1"/>
</dbReference>
<evidence type="ECO:0000259" key="10">
    <source>
        <dbReference type="Pfam" id="PF01035"/>
    </source>
</evidence>
<comment type="function">
    <text evidence="9">Involved in the cellular defense against the biological effects of O6-methylguanine (O6-MeG) and O4-methylthymine (O4-MeT) in DNA. Repairs the methylated nucleobase in DNA by stoichiometrically transferring the methyl group to a cysteine residue in the enzyme. This is a suicide reaction: the enzyme is irreversibly inactivated.</text>
</comment>
<dbReference type="InterPro" id="IPR036631">
    <property type="entry name" value="MGMT_N_sf"/>
</dbReference>
<proteinExistence type="inferred from homology"/>
<evidence type="ECO:0000313" key="13">
    <source>
        <dbReference type="Proteomes" id="UP000275180"/>
    </source>
</evidence>
<dbReference type="EC" id="2.1.1.63" evidence="9"/>
<evidence type="ECO:0000313" key="12">
    <source>
        <dbReference type="EMBL" id="RMX15931.1"/>
    </source>
</evidence>
<keyword evidence="3 9" id="KW-0963">Cytoplasm</keyword>
<dbReference type="InterPro" id="IPR023546">
    <property type="entry name" value="MGMT"/>
</dbReference>
<protein>
    <recommendedName>
        <fullName evidence="9">Methylated-DNA--protein-cysteine methyltransferase</fullName>
        <ecNumber evidence="9">2.1.1.63</ecNumber>
    </recommendedName>
    <alternativeName>
        <fullName evidence="9">6-O-methylguanine-DNA methyltransferase</fullName>
        <shortName evidence="9">MGMT</shortName>
    </alternativeName>
    <alternativeName>
        <fullName evidence="9">O-6-methylguanine-DNA-alkyltransferase</fullName>
    </alternativeName>
</protein>
<dbReference type="OrthoDB" id="9802228at2"/>
<reference evidence="12 13" key="1">
    <citation type="submission" date="2018-10" db="EMBL/GenBank/DDBJ databases">
        <title>Comamonadaceae CDC group NO-1 genome sequencing and assembly.</title>
        <authorList>
            <person name="Bernier A.-M."/>
            <person name="Bernard K."/>
        </authorList>
    </citation>
    <scope>NUCLEOTIDE SEQUENCE [LARGE SCALE GENOMIC DNA]</scope>
    <source>
        <strain evidence="12 13">NML180582</strain>
    </source>
</reference>
<evidence type="ECO:0000256" key="1">
    <source>
        <dbReference type="ARBA" id="ARBA00001286"/>
    </source>
</evidence>
<evidence type="ECO:0000256" key="9">
    <source>
        <dbReference type="HAMAP-Rule" id="MF_00772"/>
    </source>
</evidence>
<dbReference type="Pfam" id="PF02870">
    <property type="entry name" value="Methyltransf_1N"/>
    <property type="match status" value="1"/>
</dbReference>
<feature type="domain" description="Methylguanine DNA methyltransferase ribonuclease-like" evidence="11">
    <location>
        <begin position="4"/>
        <end position="74"/>
    </location>
</feature>
<evidence type="ECO:0000256" key="2">
    <source>
        <dbReference type="ARBA" id="ARBA00008711"/>
    </source>
</evidence>
<dbReference type="GO" id="GO:0005737">
    <property type="term" value="C:cytoplasm"/>
    <property type="evidence" value="ECO:0007669"/>
    <property type="project" value="UniProtKB-SubCell"/>
</dbReference>
<keyword evidence="6 9" id="KW-0227">DNA damage</keyword>
<dbReference type="CDD" id="cd06445">
    <property type="entry name" value="ATase"/>
    <property type="match status" value="1"/>
</dbReference>
<keyword evidence="5 9" id="KW-0808">Transferase</keyword>
<dbReference type="AlphaFoldDB" id="A0A3M6RKQ1"/>
<feature type="active site" description="Nucleophile; methyl group acceptor" evidence="9">
    <location>
        <position position="129"/>
    </location>
</feature>
<comment type="miscellaneous">
    <text evidence="9">This enzyme catalyzes only one turnover and therefore is not strictly catalytic. According to one definition, an enzyme is a biocatalyst that acts repeatedly and over many reaction cycles.</text>
</comment>
<dbReference type="SUPFAM" id="SSF46767">
    <property type="entry name" value="Methylated DNA-protein cysteine methyltransferase, C-terminal domain"/>
    <property type="match status" value="1"/>
</dbReference>
<dbReference type="InterPro" id="IPR036388">
    <property type="entry name" value="WH-like_DNA-bd_sf"/>
</dbReference>
<comment type="catalytic activity">
    <reaction evidence="8 9">
        <text>a 6-O-methyl-2'-deoxyguanosine in DNA + L-cysteinyl-[protein] = S-methyl-L-cysteinyl-[protein] + a 2'-deoxyguanosine in DNA</text>
        <dbReference type="Rhea" id="RHEA:24000"/>
        <dbReference type="Rhea" id="RHEA-COMP:10131"/>
        <dbReference type="Rhea" id="RHEA-COMP:10132"/>
        <dbReference type="Rhea" id="RHEA-COMP:11367"/>
        <dbReference type="Rhea" id="RHEA-COMP:11368"/>
        <dbReference type="ChEBI" id="CHEBI:29950"/>
        <dbReference type="ChEBI" id="CHEBI:82612"/>
        <dbReference type="ChEBI" id="CHEBI:85445"/>
        <dbReference type="ChEBI" id="CHEBI:85448"/>
        <dbReference type="EC" id="2.1.1.63"/>
    </reaction>
</comment>
<keyword evidence="4 9" id="KW-0489">Methyltransferase</keyword>
<organism evidence="12 13">
    <name type="scientific">Vandammella animalimorsus</name>
    <dbReference type="NCBI Taxonomy" id="2029117"/>
    <lineage>
        <taxon>Bacteria</taxon>
        <taxon>Pseudomonadati</taxon>
        <taxon>Pseudomonadota</taxon>
        <taxon>Betaproteobacteria</taxon>
        <taxon>Burkholderiales</taxon>
        <taxon>Comamonadaceae</taxon>
        <taxon>Vandammella</taxon>
    </lineage>
</organism>
<dbReference type="InterPro" id="IPR001497">
    <property type="entry name" value="MethylDNA_cys_MeTrfase_AS"/>
</dbReference>
<evidence type="ECO:0000256" key="6">
    <source>
        <dbReference type="ARBA" id="ARBA00022763"/>
    </source>
</evidence>
<feature type="domain" description="Methylated-DNA-[protein]-cysteine S-methyltransferase DNA binding" evidence="10">
    <location>
        <begin position="78"/>
        <end position="158"/>
    </location>
</feature>
<evidence type="ECO:0000256" key="8">
    <source>
        <dbReference type="ARBA" id="ARBA00049348"/>
    </source>
</evidence>
<evidence type="ECO:0000256" key="5">
    <source>
        <dbReference type="ARBA" id="ARBA00022679"/>
    </source>
</evidence>
<comment type="subcellular location">
    <subcellularLocation>
        <location evidence="9">Cytoplasm</location>
    </subcellularLocation>
</comment>
<evidence type="ECO:0000256" key="3">
    <source>
        <dbReference type="ARBA" id="ARBA00022490"/>
    </source>
</evidence>
<evidence type="ECO:0000256" key="7">
    <source>
        <dbReference type="ARBA" id="ARBA00023204"/>
    </source>
</evidence>
<dbReference type="FunFam" id="1.10.10.10:FF:000214">
    <property type="entry name" value="Methylated-DNA--protein-cysteine methyltransferase"/>
    <property type="match status" value="1"/>
</dbReference>
<dbReference type="GO" id="GO:0006307">
    <property type="term" value="P:DNA alkylation repair"/>
    <property type="evidence" value="ECO:0007669"/>
    <property type="project" value="UniProtKB-UniRule"/>
</dbReference>